<dbReference type="Pfam" id="PF07690">
    <property type="entry name" value="MFS_1"/>
    <property type="match status" value="1"/>
</dbReference>
<feature type="transmembrane region" description="Helical" evidence="7">
    <location>
        <begin position="406"/>
        <end position="427"/>
    </location>
</feature>
<evidence type="ECO:0000256" key="5">
    <source>
        <dbReference type="ARBA" id="ARBA00022989"/>
    </source>
</evidence>
<dbReference type="InterPro" id="IPR004638">
    <property type="entry name" value="EmrB-like"/>
</dbReference>
<reference evidence="9" key="1">
    <citation type="submission" date="2022-01" db="EMBL/GenBank/DDBJ databases">
        <title>Nocardioidaceae gen. sp. A5X3R13.</title>
        <authorList>
            <person name="Lopez Marin M.A."/>
            <person name="Uhlik O."/>
        </authorList>
    </citation>
    <scope>NUCLEOTIDE SEQUENCE</scope>
    <source>
        <strain evidence="9">A5X3R13</strain>
    </source>
</reference>
<feature type="transmembrane region" description="Helical" evidence="7">
    <location>
        <begin position="149"/>
        <end position="170"/>
    </location>
</feature>
<feature type="transmembrane region" description="Helical" evidence="7">
    <location>
        <begin position="22"/>
        <end position="45"/>
    </location>
</feature>
<feature type="transmembrane region" description="Helical" evidence="7">
    <location>
        <begin position="240"/>
        <end position="257"/>
    </location>
</feature>
<name>A0AA46YKB9_9ACTN</name>
<dbReference type="InterPro" id="IPR036259">
    <property type="entry name" value="MFS_trans_sf"/>
</dbReference>
<evidence type="ECO:0000256" key="1">
    <source>
        <dbReference type="ARBA" id="ARBA00004651"/>
    </source>
</evidence>
<dbReference type="EMBL" id="CP094970">
    <property type="protein sequence ID" value="UYM05595.1"/>
    <property type="molecule type" value="Genomic_DNA"/>
</dbReference>
<dbReference type="RefSeq" id="WP_271634412.1">
    <property type="nucleotide sequence ID" value="NZ_CP094970.1"/>
</dbReference>
<dbReference type="GO" id="GO:0005886">
    <property type="term" value="C:plasma membrane"/>
    <property type="evidence" value="ECO:0007669"/>
    <property type="project" value="UniProtKB-SubCell"/>
</dbReference>
<gene>
    <name evidence="9" type="ORF">L0C25_00475</name>
</gene>
<dbReference type="PANTHER" id="PTHR42718">
    <property type="entry name" value="MAJOR FACILITATOR SUPERFAMILY MULTIDRUG TRANSPORTER MFSC"/>
    <property type="match status" value="1"/>
</dbReference>
<evidence type="ECO:0000256" key="4">
    <source>
        <dbReference type="ARBA" id="ARBA00022692"/>
    </source>
</evidence>
<keyword evidence="2" id="KW-0813">Transport</keyword>
<protein>
    <submittedName>
        <fullName evidence="9">MFS transporter</fullName>
    </submittedName>
</protein>
<evidence type="ECO:0000256" key="7">
    <source>
        <dbReference type="SAM" id="Phobius"/>
    </source>
</evidence>
<proteinExistence type="predicted"/>
<dbReference type="KEGG" id="sgrg:L0C25_00475"/>
<feature type="transmembrane region" description="Helical" evidence="7">
    <location>
        <begin position="210"/>
        <end position="228"/>
    </location>
</feature>
<dbReference type="GO" id="GO:0022857">
    <property type="term" value="F:transmembrane transporter activity"/>
    <property type="evidence" value="ECO:0007669"/>
    <property type="project" value="InterPro"/>
</dbReference>
<dbReference type="PANTHER" id="PTHR42718:SF46">
    <property type="entry name" value="BLR6921 PROTEIN"/>
    <property type="match status" value="1"/>
</dbReference>
<keyword evidence="10" id="KW-1185">Reference proteome</keyword>
<feature type="transmembrane region" description="Helical" evidence="7">
    <location>
        <begin position="456"/>
        <end position="475"/>
    </location>
</feature>
<dbReference type="InterPro" id="IPR011701">
    <property type="entry name" value="MFS"/>
</dbReference>
<evidence type="ECO:0000313" key="9">
    <source>
        <dbReference type="EMBL" id="UYM05595.1"/>
    </source>
</evidence>
<keyword evidence="3" id="KW-1003">Cell membrane</keyword>
<feature type="transmembrane region" description="Helical" evidence="7">
    <location>
        <begin position="367"/>
        <end position="394"/>
    </location>
</feature>
<comment type="subcellular location">
    <subcellularLocation>
        <location evidence="1">Cell membrane</location>
        <topology evidence="1">Multi-pass membrane protein</topology>
    </subcellularLocation>
</comment>
<feature type="transmembrane region" description="Helical" evidence="7">
    <location>
        <begin position="313"/>
        <end position="335"/>
    </location>
</feature>
<keyword evidence="4 7" id="KW-0812">Transmembrane</keyword>
<feature type="transmembrane region" description="Helical" evidence="7">
    <location>
        <begin position="119"/>
        <end position="137"/>
    </location>
</feature>
<evidence type="ECO:0000259" key="8">
    <source>
        <dbReference type="PROSITE" id="PS50850"/>
    </source>
</evidence>
<evidence type="ECO:0000256" key="2">
    <source>
        <dbReference type="ARBA" id="ARBA00022448"/>
    </source>
</evidence>
<dbReference type="Gene3D" id="1.20.1250.20">
    <property type="entry name" value="MFS general substrate transporter like domains"/>
    <property type="match status" value="1"/>
</dbReference>
<feature type="transmembrane region" description="Helical" evidence="7">
    <location>
        <begin position="57"/>
        <end position="77"/>
    </location>
</feature>
<keyword evidence="6 7" id="KW-0472">Membrane</keyword>
<dbReference type="InterPro" id="IPR020846">
    <property type="entry name" value="MFS_dom"/>
</dbReference>
<dbReference type="AlphaFoldDB" id="A0AA46YKB9"/>
<accession>A0AA46YKB9</accession>
<keyword evidence="5 7" id="KW-1133">Transmembrane helix</keyword>
<feature type="transmembrane region" description="Helical" evidence="7">
    <location>
        <begin position="89"/>
        <end position="107"/>
    </location>
</feature>
<dbReference type="SUPFAM" id="SSF103473">
    <property type="entry name" value="MFS general substrate transporter"/>
    <property type="match status" value="1"/>
</dbReference>
<dbReference type="Proteomes" id="UP001164390">
    <property type="component" value="Chromosome"/>
</dbReference>
<feature type="transmembrane region" description="Helical" evidence="7">
    <location>
        <begin position="342"/>
        <end position="361"/>
    </location>
</feature>
<evidence type="ECO:0000256" key="6">
    <source>
        <dbReference type="ARBA" id="ARBA00023136"/>
    </source>
</evidence>
<sequence length="485" mass="50334">MTTHVTQAIDADGARSRGPSPIALLLILSIQLMVVLDMTVVNVALPTLQDDLGFSASGLSWVLNAYALAFGGLLLLGARLGDILGRRRVLIGGVAVFGIASLLGGLAPTSELLLLARGLQGLGAAVAAPQALALLTISYPEGSARNRALGWYSAVSIGGSAIGLVVGGMLTEWLSWRWAFFINVPVGLAIIALAPRYLPSSPRHSGRFDLAGAAASTVGVTSLVYGLVHAAEHGWQNSETIEALAFGVALLAVFVAIERSSSQPITPLRLFAHRDRAVAYVSRLLLVAAMMGMFFFLTQFLQRVHGYGPVETGLAFLPLTAALLFFSQLSARVLVERLGSRLLMMTGMSISTVALIPLVMIDANTGYVPVLLSVVLFGIGNGLAFVPLTALGLTDVPHEDAGAASGLLNVMQQVGGALGLAVLVSVFGSATRDAQPTAATAIGRQHEVLTTGMSSAFLAALVLIAVAVATVSVGASRRVRTEQPA</sequence>
<dbReference type="NCBIfam" id="TIGR00711">
    <property type="entry name" value="efflux_EmrB"/>
    <property type="match status" value="1"/>
</dbReference>
<feature type="transmembrane region" description="Helical" evidence="7">
    <location>
        <begin position="278"/>
        <end position="301"/>
    </location>
</feature>
<dbReference type="PROSITE" id="PS50850">
    <property type="entry name" value="MFS"/>
    <property type="match status" value="1"/>
</dbReference>
<dbReference type="CDD" id="cd17321">
    <property type="entry name" value="MFS_MMR_MDR_like"/>
    <property type="match status" value="1"/>
</dbReference>
<evidence type="ECO:0000256" key="3">
    <source>
        <dbReference type="ARBA" id="ARBA00022475"/>
    </source>
</evidence>
<feature type="transmembrane region" description="Helical" evidence="7">
    <location>
        <begin position="176"/>
        <end position="198"/>
    </location>
</feature>
<evidence type="ECO:0000313" key="10">
    <source>
        <dbReference type="Proteomes" id="UP001164390"/>
    </source>
</evidence>
<dbReference type="Gene3D" id="1.20.1720.10">
    <property type="entry name" value="Multidrug resistance protein D"/>
    <property type="match status" value="1"/>
</dbReference>
<feature type="domain" description="Major facilitator superfamily (MFS) profile" evidence="8">
    <location>
        <begin position="23"/>
        <end position="477"/>
    </location>
</feature>
<organism evidence="9 10">
    <name type="scientific">Solicola gregarius</name>
    <dbReference type="NCBI Taxonomy" id="2908642"/>
    <lineage>
        <taxon>Bacteria</taxon>
        <taxon>Bacillati</taxon>
        <taxon>Actinomycetota</taxon>
        <taxon>Actinomycetes</taxon>
        <taxon>Propionibacteriales</taxon>
        <taxon>Nocardioidaceae</taxon>
        <taxon>Solicola</taxon>
    </lineage>
</organism>